<accession>A0ABR3EXQ5</accession>
<protein>
    <submittedName>
        <fullName evidence="1">Uncharacterized protein</fullName>
    </submittedName>
</protein>
<organism evidence="1 2">
    <name type="scientific">Marasmius crinis-equi</name>
    <dbReference type="NCBI Taxonomy" id="585013"/>
    <lineage>
        <taxon>Eukaryota</taxon>
        <taxon>Fungi</taxon>
        <taxon>Dikarya</taxon>
        <taxon>Basidiomycota</taxon>
        <taxon>Agaricomycotina</taxon>
        <taxon>Agaricomycetes</taxon>
        <taxon>Agaricomycetidae</taxon>
        <taxon>Agaricales</taxon>
        <taxon>Marasmiineae</taxon>
        <taxon>Marasmiaceae</taxon>
        <taxon>Marasmius</taxon>
    </lineage>
</organism>
<dbReference type="Proteomes" id="UP001465976">
    <property type="component" value="Unassembled WGS sequence"/>
</dbReference>
<evidence type="ECO:0000313" key="2">
    <source>
        <dbReference type="Proteomes" id="UP001465976"/>
    </source>
</evidence>
<feature type="non-terminal residue" evidence="1">
    <location>
        <position position="51"/>
    </location>
</feature>
<keyword evidence="2" id="KW-1185">Reference proteome</keyword>
<dbReference type="EMBL" id="JBAHYK010001518">
    <property type="protein sequence ID" value="KAL0567715.1"/>
    <property type="molecule type" value="Genomic_DNA"/>
</dbReference>
<comment type="caution">
    <text evidence="1">The sequence shown here is derived from an EMBL/GenBank/DDBJ whole genome shotgun (WGS) entry which is preliminary data.</text>
</comment>
<evidence type="ECO:0000313" key="1">
    <source>
        <dbReference type="EMBL" id="KAL0567715.1"/>
    </source>
</evidence>
<sequence>MSSAASTADRDIPKKVNDLHIVLGLANFGDPSSYFVRFSTIESAKDYLTAY</sequence>
<gene>
    <name evidence="1" type="ORF">V5O48_014276</name>
</gene>
<reference evidence="1 2" key="1">
    <citation type="submission" date="2024-02" db="EMBL/GenBank/DDBJ databases">
        <title>A draft genome for the cacao thread blight pathogen Marasmius crinis-equi.</title>
        <authorList>
            <person name="Cohen S.P."/>
            <person name="Baruah I.K."/>
            <person name="Amoako-Attah I."/>
            <person name="Bukari Y."/>
            <person name="Meinhardt L.W."/>
            <person name="Bailey B.A."/>
        </authorList>
    </citation>
    <scope>NUCLEOTIDE SEQUENCE [LARGE SCALE GENOMIC DNA]</scope>
    <source>
        <strain evidence="1 2">GH-76</strain>
    </source>
</reference>
<proteinExistence type="predicted"/>
<name>A0ABR3EXQ5_9AGAR</name>